<dbReference type="InterPro" id="IPR037193">
    <property type="entry name" value="GDNF_alpha"/>
</dbReference>
<name>A0A0N5B1H1_9BILA</name>
<accession>A0A0N5B1H1</accession>
<evidence type="ECO:0000256" key="5">
    <source>
        <dbReference type="ARBA" id="ARBA00023180"/>
    </source>
</evidence>
<dbReference type="SMART" id="SM00907">
    <property type="entry name" value="GDNF"/>
    <property type="match status" value="1"/>
</dbReference>
<proteinExistence type="predicted"/>
<evidence type="ECO:0000256" key="2">
    <source>
        <dbReference type="ARBA" id="ARBA00022475"/>
    </source>
</evidence>
<dbReference type="InterPro" id="IPR016017">
    <property type="entry name" value="GDNF/GAS1"/>
</dbReference>
<organism evidence="8 9">
    <name type="scientific">Syphacia muris</name>
    <dbReference type="NCBI Taxonomy" id="451379"/>
    <lineage>
        <taxon>Eukaryota</taxon>
        <taxon>Metazoa</taxon>
        <taxon>Ecdysozoa</taxon>
        <taxon>Nematoda</taxon>
        <taxon>Chromadorea</taxon>
        <taxon>Rhabditida</taxon>
        <taxon>Spirurina</taxon>
        <taxon>Oxyuridomorpha</taxon>
        <taxon>Oxyuroidea</taxon>
        <taxon>Oxyuridae</taxon>
        <taxon>Syphacia</taxon>
    </lineage>
</organism>
<evidence type="ECO:0000256" key="6">
    <source>
        <dbReference type="SAM" id="MobiDB-lite"/>
    </source>
</evidence>
<feature type="compositionally biased region" description="Polar residues" evidence="6">
    <location>
        <begin position="245"/>
        <end position="275"/>
    </location>
</feature>
<comment type="subcellular location">
    <subcellularLocation>
        <location evidence="1">Cell membrane</location>
    </subcellularLocation>
</comment>
<evidence type="ECO:0000256" key="4">
    <source>
        <dbReference type="ARBA" id="ARBA00023136"/>
    </source>
</evidence>
<keyword evidence="4" id="KW-0472">Membrane</keyword>
<keyword evidence="8" id="KW-1185">Reference proteome</keyword>
<evidence type="ECO:0000256" key="1">
    <source>
        <dbReference type="ARBA" id="ARBA00004236"/>
    </source>
</evidence>
<dbReference type="SUPFAM" id="SSF110035">
    <property type="entry name" value="GDNF receptor-like"/>
    <property type="match status" value="1"/>
</dbReference>
<evidence type="ECO:0000259" key="7">
    <source>
        <dbReference type="SMART" id="SM00907"/>
    </source>
</evidence>
<evidence type="ECO:0000313" key="9">
    <source>
        <dbReference type="WBParaSite" id="SMUV_0001113401-mRNA-1"/>
    </source>
</evidence>
<feature type="region of interest" description="Disordered" evidence="6">
    <location>
        <begin position="245"/>
        <end position="283"/>
    </location>
</feature>
<dbReference type="GO" id="GO:0005886">
    <property type="term" value="C:plasma membrane"/>
    <property type="evidence" value="ECO:0007669"/>
    <property type="project" value="UniProtKB-SubCell"/>
</dbReference>
<reference evidence="9" key="1">
    <citation type="submission" date="2017-02" db="UniProtKB">
        <authorList>
            <consortium name="WormBaseParasite"/>
        </authorList>
    </citation>
    <scope>IDENTIFICATION</scope>
</reference>
<protein>
    <submittedName>
        <fullName evidence="9">GDNF domain-containing protein</fullName>
    </submittedName>
</protein>
<feature type="region of interest" description="Disordered" evidence="6">
    <location>
        <begin position="127"/>
        <end position="167"/>
    </location>
</feature>
<dbReference type="Proteomes" id="UP000046393">
    <property type="component" value="Unplaced"/>
</dbReference>
<evidence type="ECO:0000313" key="8">
    <source>
        <dbReference type="Proteomes" id="UP000046393"/>
    </source>
</evidence>
<dbReference type="AlphaFoldDB" id="A0A0N5B1H1"/>
<keyword evidence="2" id="KW-1003">Cell membrane</keyword>
<evidence type="ECO:0000256" key="3">
    <source>
        <dbReference type="ARBA" id="ARBA00022729"/>
    </source>
</evidence>
<feature type="domain" description="GDNF/GAS1" evidence="7">
    <location>
        <begin position="19"/>
        <end position="98"/>
    </location>
</feature>
<dbReference type="WBParaSite" id="SMUV_0001113401-mRNA-1">
    <property type="protein sequence ID" value="SMUV_0001113401-mRNA-1"/>
    <property type="gene ID" value="SMUV_0001113401"/>
</dbReference>
<keyword evidence="3" id="KW-0732">Signal</keyword>
<sequence>MLLELTNNRHKFTNWEPSCDKALQQCIRHGSCVRSWRLFIESCSVDTLHHRCNAKNETACVYAYQGLSWTPVFNCTCEHQYRNSECISAESYLKNNLCIYEYFGTHGGKAGTAYNKYHDLMQSRTSMYRKTESERKAPKQNSIEKASFPVSEPNKNRHKSSNYNPDFLSQAANKNYVSPAGASSHKKVDLQFNLNTSHSPPEKNKLYGFTRNSSSSENVLKNLKEFSCSTRSNCLQWQKVNDNWLSKNGTKSKNGVSSSRSLQTTSDVSRHTSNPMKPKPNRTLLLPTHHISLHRTASAGRNFPNQPKNTEAINTPLNIQTPLKPIYKPGNSRTMVKSLKENDMSSDIAKSMKTVVQPSRPAAVSSTASTSSSKNFFDVSTSAPRSMRVQNRYTNVGKGNKLNETIKFYPKSTNASSLWNKKERIIAGSNITSHKTVNESIVDSEGSKHVDLKEANYVYEVNDMDFLTSSGKVWILFCSIKSCNFNIILEYSLKMMNEVR</sequence>
<keyword evidence="5" id="KW-0325">Glycoprotein</keyword>